<proteinExistence type="predicted"/>
<name>A0A4V2MA99_9ACTN</name>
<dbReference type="EMBL" id="SJKB01000009">
    <property type="protein sequence ID" value="TCC58302.1"/>
    <property type="molecule type" value="Genomic_DNA"/>
</dbReference>
<sequence>MQTIKIRDLRGSRLEQHARQGELVGLTRDRALIAVVIPAGQAWVEHLVDRNWSHVTRQIAEGEADVADSGKLATLDEVLAEADIAVSSGPAGAARRAVRGPGDPSGDEYVSVVPDRPGNDELAEELGRPTAAMLRRLGAQFGAASADGNQITRSSTIRVRDLSARRIDEAGASGELLVLTNDGLQVGIVVPVSQRFVEFLVTQNLSRIMYDAQRAELQSLNREQLETLDEDRSTEQSPTRR</sequence>
<accession>A0A4V2MA99</accession>
<feature type="region of interest" description="Disordered" evidence="1">
    <location>
        <begin position="90"/>
        <end position="118"/>
    </location>
</feature>
<evidence type="ECO:0000256" key="1">
    <source>
        <dbReference type="SAM" id="MobiDB-lite"/>
    </source>
</evidence>
<comment type="caution">
    <text evidence="2">The sequence shown here is derived from an EMBL/GenBank/DDBJ whole genome shotgun (WGS) entry which is preliminary data.</text>
</comment>
<dbReference type="AlphaFoldDB" id="A0A4V2MA99"/>
<dbReference type="RefSeq" id="WP_131361692.1">
    <property type="nucleotide sequence ID" value="NZ_SJKB01000009.1"/>
</dbReference>
<dbReference type="Proteomes" id="UP000291144">
    <property type="component" value="Unassembled WGS sequence"/>
</dbReference>
<reference evidence="2 3" key="1">
    <citation type="submission" date="2019-02" db="EMBL/GenBank/DDBJ databases">
        <title>Kribbella capetownensis sp. nov. and Kribbella speibonae sp. nov., isolated from soil.</title>
        <authorList>
            <person name="Curtis S.M."/>
            <person name="Norton I."/>
            <person name="Everest G.J."/>
            <person name="Meyers P.R."/>
        </authorList>
    </citation>
    <scope>NUCLEOTIDE SEQUENCE [LARGE SCALE GENOMIC DNA]</scope>
    <source>
        <strain evidence="2 3">NRRL B-24813</strain>
    </source>
</reference>
<feature type="compositionally biased region" description="Low complexity" evidence="1">
    <location>
        <begin position="90"/>
        <end position="102"/>
    </location>
</feature>
<evidence type="ECO:0000313" key="2">
    <source>
        <dbReference type="EMBL" id="TCC58302.1"/>
    </source>
</evidence>
<keyword evidence="3" id="KW-1185">Reference proteome</keyword>
<gene>
    <name evidence="2" type="ORF">E0H73_28740</name>
</gene>
<protein>
    <submittedName>
        <fullName evidence="2">Uncharacterized protein</fullName>
    </submittedName>
</protein>
<dbReference type="OrthoDB" id="5185657at2"/>
<evidence type="ECO:0000313" key="3">
    <source>
        <dbReference type="Proteomes" id="UP000291144"/>
    </source>
</evidence>
<organism evidence="2 3">
    <name type="scientific">Kribbella pittospori</name>
    <dbReference type="NCBI Taxonomy" id="722689"/>
    <lineage>
        <taxon>Bacteria</taxon>
        <taxon>Bacillati</taxon>
        <taxon>Actinomycetota</taxon>
        <taxon>Actinomycetes</taxon>
        <taxon>Propionibacteriales</taxon>
        <taxon>Kribbellaceae</taxon>
        <taxon>Kribbella</taxon>
    </lineage>
</organism>